<comment type="caution">
    <text evidence="1">The sequence shown here is derived from an EMBL/GenBank/DDBJ whole genome shotgun (WGS) entry which is preliminary data.</text>
</comment>
<dbReference type="AlphaFoldDB" id="A0A9D2DVZ9"/>
<name>A0A9D2DVZ9_9FIRM</name>
<dbReference type="SUPFAM" id="SSF56281">
    <property type="entry name" value="Metallo-hydrolase/oxidoreductase"/>
    <property type="match status" value="1"/>
</dbReference>
<dbReference type="InterPro" id="IPR052159">
    <property type="entry name" value="Competence_DNA_uptake"/>
</dbReference>
<evidence type="ECO:0000313" key="2">
    <source>
        <dbReference type="Proteomes" id="UP000824044"/>
    </source>
</evidence>
<sequence>MCISPHAVDETDANAASTMLYVSYQGINLLLAADADAAREEHILSELTLAEDLLDSGAYRVRLDETHFLKVSHHGSAGASSAQWLSFLSPVAAIVSCGAGNGYHHPAGETMARLAALGTQIYRTDELGNIMLAIRDGRYTLTYA</sequence>
<reference evidence="1" key="2">
    <citation type="submission" date="2021-04" db="EMBL/GenBank/DDBJ databases">
        <authorList>
            <person name="Gilroy R."/>
        </authorList>
    </citation>
    <scope>NUCLEOTIDE SEQUENCE</scope>
    <source>
        <strain evidence="1">CHK33-5263</strain>
    </source>
</reference>
<evidence type="ECO:0000313" key="1">
    <source>
        <dbReference type="EMBL" id="HIZ24071.1"/>
    </source>
</evidence>
<dbReference type="Gene3D" id="3.60.15.10">
    <property type="entry name" value="Ribonuclease Z/Hydroxyacylglutathione hydrolase-like"/>
    <property type="match status" value="1"/>
</dbReference>
<dbReference type="InterPro" id="IPR036866">
    <property type="entry name" value="RibonucZ/Hydroxyglut_hydro"/>
</dbReference>
<accession>A0A9D2DVZ9</accession>
<dbReference type="PANTHER" id="PTHR30619:SF1">
    <property type="entry name" value="RECOMBINATION PROTEIN 2"/>
    <property type="match status" value="1"/>
</dbReference>
<dbReference type="Proteomes" id="UP000824044">
    <property type="component" value="Unassembled WGS sequence"/>
</dbReference>
<proteinExistence type="predicted"/>
<protein>
    <submittedName>
        <fullName evidence="1">Uncharacterized protein</fullName>
    </submittedName>
</protein>
<organism evidence="1 2">
    <name type="scientific">Candidatus Gallimonas intestinigallinarum</name>
    <dbReference type="NCBI Taxonomy" id="2838604"/>
    <lineage>
        <taxon>Bacteria</taxon>
        <taxon>Bacillati</taxon>
        <taxon>Bacillota</taxon>
        <taxon>Clostridia</taxon>
        <taxon>Candidatus Gallimonas</taxon>
    </lineage>
</organism>
<gene>
    <name evidence="1" type="ORF">H9812_01140</name>
</gene>
<dbReference type="EMBL" id="DXBS01000027">
    <property type="protein sequence ID" value="HIZ24071.1"/>
    <property type="molecule type" value="Genomic_DNA"/>
</dbReference>
<dbReference type="PANTHER" id="PTHR30619">
    <property type="entry name" value="DNA INTERNALIZATION/COMPETENCE PROTEIN COMEC/REC2"/>
    <property type="match status" value="1"/>
</dbReference>
<reference evidence="1" key="1">
    <citation type="journal article" date="2021" name="PeerJ">
        <title>Extensive microbial diversity within the chicken gut microbiome revealed by metagenomics and culture.</title>
        <authorList>
            <person name="Gilroy R."/>
            <person name="Ravi A."/>
            <person name="Getino M."/>
            <person name="Pursley I."/>
            <person name="Horton D.L."/>
            <person name="Alikhan N.F."/>
            <person name="Baker D."/>
            <person name="Gharbi K."/>
            <person name="Hall N."/>
            <person name="Watson M."/>
            <person name="Adriaenssens E.M."/>
            <person name="Foster-Nyarko E."/>
            <person name="Jarju S."/>
            <person name="Secka A."/>
            <person name="Antonio M."/>
            <person name="Oren A."/>
            <person name="Chaudhuri R.R."/>
            <person name="La Ragione R."/>
            <person name="Hildebrand F."/>
            <person name="Pallen M.J."/>
        </authorList>
    </citation>
    <scope>NUCLEOTIDE SEQUENCE</scope>
    <source>
        <strain evidence="1">CHK33-5263</strain>
    </source>
</reference>